<dbReference type="InterPro" id="IPR036589">
    <property type="entry name" value="HCY_dom_sf"/>
</dbReference>
<dbReference type="Proteomes" id="UP000288669">
    <property type="component" value="Unassembled WGS sequence"/>
</dbReference>
<dbReference type="Gene3D" id="3.20.20.220">
    <property type="match status" value="1"/>
</dbReference>
<keyword evidence="5 8" id="KW-0808">Transferase</keyword>
<dbReference type="InterPro" id="IPR003171">
    <property type="entry name" value="Mehydrof_redctse-like"/>
</dbReference>
<feature type="binding site" evidence="8">
    <location>
        <position position="272"/>
    </location>
    <ligand>
        <name>Zn(2+)</name>
        <dbReference type="ChEBI" id="CHEBI:29105"/>
    </ligand>
</feature>
<keyword evidence="11" id="KW-1185">Reference proteome</keyword>
<name>A0A430AJ97_9ENTE</name>
<evidence type="ECO:0000313" key="11">
    <source>
        <dbReference type="Proteomes" id="UP000288669"/>
    </source>
</evidence>
<keyword evidence="6" id="KW-0274">FAD</keyword>
<keyword evidence="4" id="KW-0285">Flavoprotein</keyword>
<dbReference type="GO" id="GO:0008168">
    <property type="term" value="F:methyltransferase activity"/>
    <property type="evidence" value="ECO:0007669"/>
    <property type="project" value="UniProtKB-UniRule"/>
</dbReference>
<dbReference type="Pfam" id="PF02574">
    <property type="entry name" value="S-methyl_trans"/>
    <property type="match status" value="1"/>
</dbReference>
<dbReference type="Gene3D" id="3.20.20.330">
    <property type="entry name" value="Homocysteine-binding-like domain"/>
    <property type="match status" value="1"/>
</dbReference>
<dbReference type="NCBIfam" id="NF006396">
    <property type="entry name" value="PRK08645.1"/>
    <property type="match status" value="1"/>
</dbReference>
<evidence type="ECO:0000256" key="1">
    <source>
        <dbReference type="ARBA" id="ARBA00001974"/>
    </source>
</evidence>
<dbReference type="RefSeq" id="WP_126822536.1">
    <property type="nucleotide sequence ID" value="NZ_JBHLWU010000001.1"/>
</dbReference>
<sequence>MGESLREALSKRVLVADGAMGTLLYQFGTQRSVEELNLSHPESIQKIHEEYIKAGADMIQTNTYAANYLKLERYGLQEKVLQINKAAVENAKAARKNHSVFILGTIGGIYSPGERKLNEASIEEIKRSFKEQLYALLLAGVDGILLETYYDLNELCEMLKVAKEATDLPIIANVTMQEIGVLSSGVTLEHAFEELQTLGADVVGANCLLGPSHMVQVFERVPLKQGRRLACYPNASLPAIENGTIIYEKGTAHFALCSEQLRQEGVSIIGGCCGTTPAHTKAICQGLKTIEIVKQKEGVFSDSKPISNRKKEKGKRICEKVKETCTILVELDPPRTLDTARFFEGIEALQKVQVDKITISDNSLARPRISNLALAAILKHRYQISPLIHLTTRDHNLIGLTAEIMGLHELGIFDVLAVTGDPARVGDFPGASSVRDISSLGLIKMIKQFNQGIAYTGKHLVESSDFRVAAAFNPNVAKVERAVQVIKKKQEAGADYIITQPVYDRKILARFAQSLKEAKIDLPIFIGIQPLTSSRNAEFIHHEVPGISLTDEVRERLQHAEQPKSEGIQIAKELIDEIALYFNGFYLVTPFQEYPLSVELVKYIQSKKRS</sequence>
<evidence type="ECO:0000256" key="8">
    <source>
        <dbReference type="PROSITE-ProRule" id="PRU00333"/>
    </source>
</evidence>
<evidence type="ECO:0000256" key="5">
    <source>
        <dbReference type="ARBA" id="ARBA00022679"/>
    </source>
</evidence>
<dbReference type="GO" id="GO:0046872">
    <property type="term" value="F:metal ion binding"/>
    <property type="evidence" value="ECO:0007669"/>
    <property type="project" value="UniProtKB-KW"/>
</dbReference>
<dbReference type="PANTHER" id="PTHR11103">
    <property type="entry name" value="SLR1189 PROTEIN"/>
    <property type="match status" value="1"/>
</dbReference>
<dbReference type="GO" id="GO:0035999">
    <property type="term" value="P:tetrahydrofolate interconversion"/>
    <property type="evidence" value="ECO:0007669"/>
    <property type="project" value="UniProtKB-UniPathway"/>
</dbReference>
<comment type="pathway">
    <text evidence="2">One-carbon metabolism; tetrahydrofolate interconversion.</text>
</comment>
<dbReference type="InterPro" id="IPR029041">
    <property type="entry name" value="FAD-linked_oxidoreductase-like"/>
</dbReference>
<keyword evidence="7" id="KW-0560">Oxidoreductase</keyword>
<comment type="caution">
    <text evidence="10">The sequence shown here is derived from an EMBL/GenBank/DDBJ whole genome shotgun (WGS) entry which is preliminary data.</text>
</comment>
<feature type="domain" description="Hcy-binding" evidence="9">
    <location>
        <begin position="2"/>
        <end position="287"/>
    </location>
</feature>
<dbReference type="OrthoDB" id="9803687at2"/>
<dbReference type="UniPathway" id="UPA00193"/>
<evidence type="ECO:0000256" key="7">
    <source>
        <dbReference type="ARBA" id="ARBA00023002"/>
    </source>
</evidence>
<dbReference type="Pfam" id="PF02219">
    <property type="entry name" value="MTHFR"/>
    <property type="match status" value="1"/>
</dbReference>
<accession>A0A430AJ97</accession>
<evidence type="ECO:0000256" key="4">
    <source>
        <dbReference type="ARBA" id="ARBA00022630"/>
    </source>
</evidence>
<dbReference type="PANTHER" id="PTHR11103:SF18">
    <property type="entry name" value="SLR1189 PROTEIN"/>
    <property type="match status" value="1"/>
</dbReference>
<comment type="cofactor">
    <cofactor evidence="1">
        <name>FAD</name>
        <dbReference type="ChEBI" id="CHEBI:57692"/>
    </cofactor>
</comment>
<dbReference type="InterPro" id="IPR003726">
    <property type="entry name" value="HCY_dom"/>
</dbReference>
<dbReference type="CDD" id="cd00537">
    <property type="entry name" value="MTHFR"/>
    <property type="match status" value="1"/>
</dbReference>
<protein>
    <submittedName>
        <fullName evidence="10">Bifunctional homocysteine S-methyltransferase/methylenetetrahydrofolate reductase</fullName>
    </submittedName>
</protein>
<feature type="binding site" evidence="8">
    <location>
        <position position="207"/>
    </location>
    <ligand>
        <name>Zn(2+)</name>
        <dbReference type="ChEBI" id="CHEBI:29105"/>
    </ligand>
</feature>
<evidence type="ECO:0000256" key="6">
    <source>
        <dbReference type="ARBA" id="ARBA00022827"/>
    </source>
</evidence>
<dbReference type="SUPFAM" id="SSF51730">
    <property type="entry name" value="FAD-linked oxidoreductase"/>
    <property type="match status" value="1"/>
</dbReference>
<evidence type="ECO:0000256" key="2">
    <source>
        <dbReference type="ARBA" id="ARBA00004777"/>
    </source>
</evidence>
<dbReference type="GO" id="GO:0006555">
    <property type="term" value="P:methionine metabolic process"/>
    <property type="evidence" value="ECO:0007669"/>
    <property type="project" value="InterPro"/>
</dbReference>
<reference evidence="10 11" key="1">
    <citation type="submission" date="2017-05" db="EMBL/GenBank/DDBJ databases">
        <title>Vagococcus spp. assemblies.</title>
        <authorList>
            <person name="Gulvik C.A."/>
        </authorList>
    </citation>
    <scope>NUCLEOTIDE SEQUENCE [LARGE SCALE GENOMIC DNA]</scope>
    <source>
        <strain evidence="10 11">DSM 24756</strain>
    </source>
</reference>
<feature type="binding site" evidence="8">
    <location>
        <position position="273"/>
    </location>
    <ligand>
        <name>Zn(2+)</name>
        <dbReference type="ChEBI" id="CHEBI:29105"/>
    </ligand>
</feature>
<dbReference type="PROSITE" id="PS50970">
    <property type="entry name" value="HCY"/>
    <property type="match status" value="1"/>
</dbReference>
<evidence type="ECO:0000259" key="9">
    <source>
        <dbReference type="PROSITE" id="PS50970"/>
    </source>
</evidence>
<keyword evidence="8" id="KW-0479">Metal-binding</keyword>
<keyword evidence="3 8" id="KW-0489">Methyltransferase</keyword>
<proteinExistence type="predicted"/>
<keyword evidence="8" id="KW-0862">Zinc</keyword>
<dbReference type="SUPFAM" id="SSF82282">
    <property type="entry name" value="Homocysteine S-methyltransferase"/>
    <property type="match status" value="1"/>
</dbReference>
<gene>
    <name evidence="10" type="ORF">CBF30_02760</name>
</gene>
<evidence type="ECO:0000256" key="3">
    <source>
        <dbReference type="ARBA" id="ARBA00022603"/>
    </source>
</evidence>
<dbReference type="EMBL" id="NGJZ01000001">
    <property type="protein sequence ID" value="RSU08182.1"/>
    <property type="molecule type" value="Genomic_DNA"/>
</dbReference>
<dbReference type="GO" id="GO:0004489">
    <property type="term" value="F:methylenetetrahydrofolate reductase [NAD(P)H] activity"/>
    <property type="evidence" value="ECO:0007669"/>
    <property type="project" value="InterPro"/>
</dbReference>
<dbReference type="AlphaFoldDB" id="A0A430AJ97"/>
<evidence type="ECO:0000313" key="10">
    <source>
        <dbReference type="EMBL" id="RSU08182.1"/>
    </source>
</evidence>
<dbReference type="GO" id="GO:0032259">
    <property type="term" value="P:methylation"/>
    <property type="evidence" value="ECO:0007669"/>
    <property type="project" value="UniProtKB-KW"/>
</dbReference>
<comment type="cofactor">
    <cofactor evidence="8">
        <name>Zn(2+)</name>
        <dbReference type="ChEBI" id="CHEBI:29105"/>
    </cofactor>
</comment>
<organism evidence="10 11">
    <name type="scientific">Vagococcus entomophilus</name>
    <dbReference type="NCBI Taxonomy" id="1160095"/>
    <lineage>
        <taxon>Bacteria</taxon>
        <taxon>Bacillati</taxon>
        <taxon>Bacillota</taxon>
        <taxon>Bacilli</taxon>
        <taxon>Lactobacillales</taxon>
        <taxon>Enterococcaceae</taxon>
        <taxon>Vagococcus</taxon>
    </lineage>
</organism>